<dbReference type="AlphaFoldDB" id="A0A197KBN6"/>
<gene>
    <name evidence="2" type="ORF">K457DRAFT_13684</name>
</gene>
<evidence type="ECO:0000256" key="1">
    <source>
        <dbReference type="SAM" id="MobiDB-lite"/>
    </source>
</evidence>
<reference evidence="2 3" key="1">
    <citation type="submission" date="2016-05" db="EMBL/GenBank/DDBJ databases">
        <title>Genome sequencing reveals origins of a unique bacterial endosymbiosis in the earliest lineages of terrestrial Fungi.</title>
        <authorList>
            <consortium name="DOE Joint Genome Institute"/>
            <person name="Uehling J."/>
            <person name="Gryganskyi A."/>
            <person name="Hameed K."/>
            <person name="Tschaplinski T."/>
            <person name="Misztal P."/>
            <person name="Wu S."/>
            <person name="Desiro A."/>
            <person name="Vande Pol N."/>
            <person name="Du Z.-Y."/>
            <person name="Zienkiewicz A."/>
            <person name="Zienkiewicz K."/>
            <person name="Morin E."/>
            <person name="Tisserant E."/>
            <person name="Splivallo R."/>
            <person name="Hainaut M."/>
            <person name="Henrissat B."/>
            <person name="Ohm R."/>
            <person name="Kuo A."/>
            <person name="Yan J."/>
            <person name="Lipzen A."/>
            <person name="Nolan M."/>
            <person name="Labutti K."/>
            <person name="Barry K."/>
            <person name="Goldstein A."/>
            <person name="Labbe J."/>
            <person name="Schadt C."/>
            <person name="Tuskan G."/>
            <person name="Grigoriev I."/>
            <person name="Martin F."/>
            <person name="Vilgalys R."/>
            <person name="Bonito G."/>
        </authorList>
    </citation>
    <scope>NUCLEOTIDE SEQUENCE [LARGE SCALE GENOMIC DNA]</scope>
    <source>
        <strain evidence="2 3">AG-77</strain>
    </source>
</reference>
<sequence>MQSQRTEIFVRKAGKAMEFVCYYGASTSGQSVFELHRSFCLAPLIISICRCRMLMLIVFVGAMKHVPYLPDIWPMTDDSSGDDTDVTLPPIRSPSLPGEAPIRKTNRKTSYSSG</sequence>
<evidence type="ECO:0000313" key="3">
    <source>
        <dbReference type="Proteomes" id="UP000078512"/>
    </source>
</evidence>
<proteinExistence type="predicted"/>
<name>A0A197KBN6_9FUNG</name>
<dbReference type="Proteomes" id="UP000078512">
    <property type="component" value="Unassembled WGS sequence"/>
</dbReference>
<evidence type="ECO:0000313" key="2">
    <source>
        <dbReference type="EMBL" id="OAQ35122.1"/>
    </source>
</evidence>
<dbReference type="EMBL" id="KV442015">
    <property type="protein sequence ID" value="OAQ35122.1"/>
    <property type="molecule type" value="Genomic_DNA"/>
</dbReference>
<feature type="region of interest" description="Disordered" evidence="1">
    <location>
        <begin position="79"/>
        <end position="114"/>
    </location>
</feature>
<protein>
    <submittedName>
        <fullName evidence="2">Uncharacterized protein</fullName>
    </submittedName>
</protein>
<keyword evidence="3" id="KW-1185">Reference proteome</keyword>
<organism evidence="2 3">
    <name type="scientific">Linnemannia elongata AG-77</name>
    <dbReference type="NCBI Taxonomy" id="1314771"/>
    <lineage>
        <taxon>Eukaryota</taxon>
        <taxon>Fungi</taxon>
        <taxon>Fungi incertae sedis</taxon>
        <taxon>Mucoromycota</taxon>
        <taxon>Mortierellomycotina</taxon>
        <taxon>Mortierellomycetes</taxon>
        <taxon>Mortierellales</taxon>
        <taxon>Mortierellaceae</taxon>
        <taxon>Linnemannia</taxon>
    </lineage>
</organism>
<accession>A0A197KBN6</accession>